<comment type="catalytic activity">
    <reaction evidence="5 6 7">
        <text>Hydrolysis of proteins to small peptides in the presence of ATP and magnesium. alpha-casein is the usual test substrate. In the absence of ATP, only oligopeptides shorter than five residues are hydrolyzed (such as succinyl-Leu-Tyr-|-NHMec, and Leu-Tyr-Leu-|-Tyr-Trp, in which cleavage of the -Tyr-|-Leu- and -Tyr-|-Trp bonds also occurs).</text>
        <dbReference type="EC" id="3.4.21.92"/>
    </reaction>
</comment>
<sequence length="210" mass="23453">MSENNTIVVSIRLNNTILVSNTQKLMKTSNNKTQDLIEKSLLEKRQVFLWGMVDDKTAKHVVDRLMYLDAQGNEEIQFFINSPGGYVTSGFSMYDTIMSLKSPVSTICTGLAASMGSVLLSAGKKGRRFIQPHAKVMIHQPSGGAQGQASNIEIQAAEILKTREIIANIYVKNCGQDFDKVMKDFNRDYWMDANESLEYGIVDGIYQPNN</sequence>
<dbReference type="Pfam" id="PF00574">
    <property type="entry name" value="CLP_protease"/>
    <property type="match status" value="1"/>
</dbReference>
<organism evidence="9 10">
    <name type="scientific">Gangjinia marincola</name>
    <dbReference type="NCBI Taxonomy" id="578463"/>
    <lineage>
        <taxon>Bacteria</taxon>
        <taxon>Pseudomonadati</taxon>
        <taxon>Bacteroidota</taxon>
        <taxon>Flavobacteriia</taxon>
        <taxon>Flavobacteriales</taxon>
        <taxon>Flavobacteriaceae</taxon>
        <taxon>Gangjinia</taxon>
    </lineage>
</organism>
<dbReference type="PANTHER" id="PTHR10381:SF11">
    <property type="entry name" value="ATP-DEPENDENT CLP PROTEASE PROTEOLYTIC SUBUNIT, MITOCHONDRIAL"/>
    <property type="match status" value="1"/>
</dbReference>
<dbReference type="InterPro" id="IPR023562">
    <property type="entry name" value="ClpP/TepA"/>
</dbReference>
<keyword evidence="4 6" id="KW-0720">Serine protease</keyword>
<evidence type="ECO:0000256" key="1">
    <source>
        <dbReference type="ARBA" id="ARBA00007039"/>
    </source>
</evidence>
<evidence type="ECO:0000313" key="10">
    <source>
        <dbReference type="Proteomes" id="UP001500507"/>
    </source>
</evidence>
<keyword evidence="3 6" id="KW-0378">Hydrolase</keyword>
<comment type="similarity">
    <text evidence="1 6 8">Belongs to the peptidase S14 family.</text>
</comment>
<dbReference type="InterPro" id="IPR001907">
    <property type="entry name" value="ClpP"/>
</dbReference>
<evidence type="ECO:0000256" key="8">
    <source>
        <dbReference type="RuleBase" id="RU003567"/>
    </source>
</evidence>
<proteinExistence type="inferred from homology"/>
<dbReference type="Proteomes" id="UP001500507">
    <property type="component" value="Unassembled WGS sequence"/>
</dbReference>
<dbReference type="GO" id="GO:0008233">
    <property type="term" value="F:peptidase activity"/>
    <property type="evidence" value="ECO:0007669"/>
    <property type="project" value="UniProtKB-KW"/>
</dbReference>
<dbReference type="SUPFAM" id="SSF52096">
    <property type="entry name" value="ClpP/crotonase"/>
    <property type="match status" value="1"/>
</dbReference>
<accession>A0ABN1MJX4</accession>
<dbReference type="InterPro" id="IPR033135">
    <property type="entry name" value="ClpP_His_AS"/>
</dbReference>
<gene>
    <name evidence="6" type="primary">clpP</name>
    <name evidence="9" type="ORF">GCM10009117_23560</name>
</gene>
<comment type="subunit">
    <text evidence="6">Fourteen ClpP subunits assemble into 2 heptameric rings which stack back to back to give a disk-like structure with a central cavity, resembling the structure of eukaryotic proteasomes.</text>
</comment>
<dbReference type="PANTHER" id="PTHR10381">
    <property type="entry name" value="ATP-DEPENDENT CLP PROTEASE PROTEOLYTIC SUBUNIT"/>
    <property type="match status" value="1"/>
</dbReference>
<evidence type="ECO:0000313" key="9">
    <source>
        <dbReference type="EMBL" id="GAA0873209.1"/>
    </source>
</evidence>
<evidence type="ECO:0000256" key="6">
    <source>
        <dbReference type="HAMAP-Rule" id="MF_00444"/>
    </source>
</evidence>
<evidence type="ECO:0000256" key="2">
    <source>
        <dbReference type="ARBA" id="ARBA00022670"/>
    </source>
</evidence>
<keyword evidence="10" id="KW-1185">Reference proteome</keyword>
<protein>
    <recommendedName>
        <fullName evidence="6 8">ATP-dependent Clp protease proteolytic subunit</fullName>
        <ecNumber evidence="6">3.4.21.92</ecNumber>
    </recommendedName>
    <alternativeName>
        <fullName evidence="6">Endopeptidase Clp</fullName>
    </alternativeName>
</protein>
<comment type="function">
    <text evidence="6">Cleaves peptides in various proteins in a process that requires ATP hydrolysis. Has a chymotrypsin-like activity. Plays a major role in the degradation of misfolded proteins.</text>
</comment>
<dbReference type="EC" id="3.4.21.92" evidence="6"/>
<dbReference type="PROSITE" id="PS00382">
    <property type="entry name" value="CLP_PROTEASE_HIS"/>
    <property type="match status" value="1"/>
</dbReference>
<evidence type="ECO:0000256" key="4">
    <source>
        <dbReference type="ARBA" id="ARBA00022825"/>
    </source>
</evidence>
<evidence type="ECO:0000256" key="3">
    <source>
        <dbReference type="ARBA" id="ARBA00022801"/>
    </source>
</evidence>
<reference evidence="9 10" key="1">
    <citation type="journal article" date="2019" name="Int. J. Syst. Evol. Microbiol.">
        <title>The Global Catalogue of Microorganisms (GCM) 10K type strain sequencing project: providing services to taxonomists for standard genome sequencing and annotation.</title>
        <authorList>
            <consortium name="The Broad Institute Genomics Platform"/>
            <consortium name="The Broad Institute Genome Sequencing Center for Infectious Disease"/>
            <person name="Wu L."/>
            <person name="Ma J."/>
        </authorList>
    </citation>
    <scope>NUCLEOTIDE SEQUENCE [LARGE SCALE GENOMIC DNA]</scope>
    <source>
        <strain evidence="9 10">JCM 16082</strain>
    </source>
</reference>
<dbReference type="EMBL" id="BAAAFG010000016">
    <property type="protein sequence ID" value="GAA0873209.1"/>
    <property type="molecule type" value="Genomic_DNA"/>
</dbReference>
<comment type="subcellular location">
    <subcellularLocation>
        <location evidence="6">Cytoplasm</location>
    </subcellularLocation>
</comment>
<feature type="active site" evidence="6 7">
    <location>
        <position position="139"/>
    </location>
</feature>
<dbReference type="InterPro" id="IPR029045">
    <property type="entry name" value="ClpP/crotonase-like_dom_sf"/>
</dbReference>
<dbReference type="HAMAP" id="MF_00444">
    <property type="entry name" value="ClpP"/>
    <property type="match status" value="1"/>
</dbReference>
<dbReference type="CDD" id="cd07017">
    <property type="entry name" value="S14_ClpP_2"/>
    <property type="match status" value="1"/>
</dbReference>
<keyword evidence="6" id="KW-0963">Cytoplasm</keyword>
<dbReference type="GO" id="GO:0006508">
    <property type="term" value="P:proteolysis"/>
    <property type="evidence" value="ECO:0007669"/>
    <property type="project" value="UniProtKB-KW"/>
</dbReference>
<dbReference type="Gene3D" id="3.90.226.10">
    <property type="entry name" value="2-enoyl-CoA Hydratase, Chain A, domain 1"/>
    <property type="match status" value="1"/>
</dbReference>
<dbReference type="NCBIfam" id="NF009205">
    <property type="entry name" value="PRK12553.1"/>
    <property type="match status" value="1"/>
</dbReference>
<evidence type="ECO:0000256" key="5">
    <source>
        <dbReference type="ARBA" id="ARBA00034021"/>
    </source>
</evidence>
<keyword evidence="2 6" id="KW-0645">Protease</keyword>
<name>A0ABN1MJX4_9FLAO</name>
<comment type="caution">
    <text evidence="9">The sequence shown here is derived from an EMBL/GenBank/DDBJ whole genome shotgun (WGS) entry which is preliminary data.</text>
</comment>
<dbReference type="PRINTS" id="PR00127">
    <property type="entry name" value="CLPPROTEASEP"/>
</dbReference>
<evidence type="ECO:0000256" key="7">
    <source>
        <dbReference type="PROSITE-ProRule" id="PRU10086"/>
    </source>
</evidence>
<feature type="active site" description="Nucleophile" evidence="6">
    <location>
        <position position="114"/>
    </location>
</feature>